<reference evidence="3 4" key="1">
    <citation type="submission" date="2015-03" db="EMBL/GenBank/DDBJ databases">
        <authorList>
            <consortium name="Pathogen Informatics"/>
        </authorList>
    </citation>
    <scope>NUCLEOTIDE SEQUENCE [LARGE SCALE GENOMIC DNA]</scope>
    <source>
        <strain evidence="3 4">Bir 172</strain>
    </source>
</reference>
<dbReference type="EMBL" id="CNGE01000868">
    <property type="protein sequence ID" value="CKT44587.1"/>
    <property type="molecule type" value="Genomic_DNA"/>
</dbReference>
<dbReference type="Proteomes" id="UP000048948">
    <property type="component" value="Unassembled WGS sequence"/>
</dbReference>
<dbReference type="Pfam" id="PF01469">
    <property type="entry name" value="Pentapeptide_2"/>
    <property type="match status" value="2"/>
</dbReference>
<dbReference type="InterPro" id="IPR000030">
    <property type="entry name" value="PPE_dom"/>
</dbReference>
<dbReference type="GO" id="GO:0052572">
    <property type="term" value="P:response to host immune response"/>
    <property type="evidence" value="ECO:0007669"/>
    <property type="project" value="TreeGrafter"/>
</dbReference>
<evidence type="ECO:0000313" key="4">
    <source>
        <dbReference type="Proteomes" id="UP000048948"/>
    </source>
</evidence>
<dbReference type="PANTHER" id="PTHR46766:SF1">
    <property type="entry name" value="GLUTAMINE-RICH PROTEIN 2"/>
    <property type="match status" value="1"/>
</dbReference>
<evidence type="ECO:0000259" key="2">
    <source>
        <dbReference type="Pfam" id="PF00823"/>
    </source>
</evidence>
<evidence type="ECO:0000256" key="1">
    <source>
        <dbReference type="ARBA" id="ARBA00010652"/>
    </source>
</evidence>
<dbReference type="AlphaFoldDB" id="A0A0T9EVD3"/>
<dbReference type="InterPro" id="IPR002989">
    <property type="entry name" value="Mycobac_pentapep"/>
</dbReference>
<feature type="domain" description="PPE" evidence="2">
    <location>
        <begin position="1"/>
        <end position="143"/>
    </location>
</feature>
<dbReference type="PANTHER" id="PTHR46766">
    <property type="entry name" value="GLUTAMINE-RICH PROTEIN 2"/>
    <property type="match status" value="1"/>
</dbReference>
<comment type="similarity">
    <text evidence="1">Belongs to the mycobacterial PPE family.</text>
</comment>
<name>A0A0T9EVD3_MYCTX</name>
<accession>A0A0T9EVD3</accession>
<dbReference type="SUPFAM" id="SSF140459">
    <property type="entry name" value="PE/PPE dimer-like"/>
    <property type="match status" value="1"/>
</dbReference>
<protein>
    <submittedName>
        <fullName evidence="3">Putative PPE family protein</fullName>
    </submittedName>
</protein>
<dbReference type="InterPro" id="IPR038332">
    <property type="entry name" value="PPE_sf"/>
</dbReference>
<dbReference type="Pfam" id="PF00823">
    <property type="entry name" value="PPE"/>
    <property type="match status" value="1"/>
</dbReference>
<sequence>MSAAAVAWDQLAMELASAAASFNSVTSGLVGESWLGPSSAAMAAAVAPYLGWLAAAAAQAQRSATQAAALVAEFEAVRAAMVQPALVAANRSDLVSLVFSNFFGQNAPAIAAIEAAYEQMWAIDVSVMSAYHAGASAVASALTPFTAPPQNLTDLPAQLAAAPAAVVTAAITSSKGVLANLSLGLANSGFGQMGAANLGILNLGSLNPGGNNFGLGNVGSNNVGLGNTGNGNIGFGNTGNGNIGFGLTGDNQQGFGGWNSGTGNIGLFNSGTGNIGIGNTGTGNFGIGNSGTSYNTGIGNTGQANTGFFNAVNRPGESGDSLI</sequence>
<gene>
    <name evidence="3" type="ORF">ERS027646_03587</name>
</gene>
<dbReference type="Gene3D" id="1.20.1260.20">
    <property type="entry name" value="PPE superfamily"/>
    <property type="match status" value="1"/>
</dbReference>
<evidence type="ECO:0000313" key="3">
    <source>
        <dbReference type="EMBL" id="CKT44587.1"/>
    </source>
</evidence>
<organism evidence="3 4">
    <name type="scientific">Mycobacterium tuberculosis</name>
    <dbReference type="NCBI Taxonomy" id="1773"/>
    <lineage>
        <taxon>Bacteria</taxon>
        <taxon>Bacillati</taxon>
        <taxon>Actinomycetota</taxon>
        <taxon>Actinomycetes</taxon>
        <taxon>Mycobacteriales</taxon>
        <taxon>Mycobacteriaceae</taxon>
        <taxon>Mycobacterium</taxon>
        <taxon>Mycobacterium tuberculosis complex</taxon>
    </lineage>
</organism>
<proteinExistence type="inferred from homology"/>